<dbReference type="EMBL" id="KR029578">
    <property type="protein sequence ID" value="AKH46049.1"/>
    <property type="molecule type" value="Genomic_DNA"/>
</dbReference>
<accession>A0A0F7L0K4</accession>
<reference evidence="1" key="1">
    <citation type="journal article" date="2015" name="Front. Microbiol.">
        <title>Combining genomic sequencing methods to explore viral diversity and reveal potential virus-host interactions.</title>
        <authorList>
            <person name="Chow C.E."/>
            <person name="Winget D.M."/>
            <person name="White R.A.III."/>
            <person name="Hallam S.J."/>
            <person name="Suttle C.A."/>
        </authorList>
    </citation>
    <scope>NUCLEOTIDE SEQUENCE</scope>
    <source>
        <strain evidence="1">Anoxic3_3</strain>
    </source>
</reference>
<reference evidence="1" key="2">
    <citation type="submission" date="2015-03" db="EMBL/GenBank/DDBJ databases">
        <authorList>
            <person name="Chow C.-E.T."/>
            <person name="Winget D.M."/>
            <person name="White R.A.III."/>
            <person name="Hallam S.J."/>
            <person name="Suttle C.A."/>
        </authorList>
    </citation>
    <scope>NUCLEOTIDE SEQUENCE</scope>
    <source>
        <strain evidence="1">Anoxic3_3</strain>
    </source>
</reference>
<name>A0A0F7L0K4_9VIRU</name>
<evidence type="ECO:0000313" key="1">
    <source>
        <dbReference type="EMBL" id="AKH46049.1"/>
    </source>
</evidence>
<organism evidence="1">
    <name type="scientific">uncultured marine virus</name>
    <dbReference type="NCBI Taxonomy" id="186617"/>
    <lineage>
        <taxon>Viruses</taxon>
        <taxon>environmental samples</taxon>
    </lineage>
</organism>
<sequence>MKSKTGYEKTVYIDGEKRFVFYKQNGIEFYDPYITSEFKALLNEESHKTHTIKIKSKIVYKVMEE</sequence>
<protein>
    <submittedName>
        <fullName evidence="1">Uncharacterized protein</fullName>
    </submittedName>
</protein>
<proteinExistence type="predicted"/>